<feature type="active site" evidence="8">
    <location>
        <position position="595"/>
    </location>
</feature>
<evidence type="ECO:0000256" key="3">
    <source>
        <dbReference type="ARBA" id="ARBA00022801"/>
    </source>
</evidence>
<dbReference type="GO" id="GO:0030245">
    <property type="term" value="P:cellulose catabolic process"/>
    <property type="evidence" value="ECO:0007669"/>
    <property type="project" value="UniProtKB-KW"/>
</dbReference>
<keyword evidence="6 8" id="KW-0326">Glycosidase</keyword>
<dbReference type="PROSITE" id="PS00698">
    <property type="entry name" value="GH9_3"/>
    <property type="match status" value="1"/>
</dbReference>
<evidence type="ECO:0000313" key="11">
    <source>
        <dbReference type="EMBL" id="EKC17289.1"/>
    </source>
</evidence>
<evidence type="ECO:0000256" key="6">
    <source>
        <dbReference type="ARBA" id="ARBA00023295"/>
    </source>
</evidence>
<evidence type="ECO:0000256" key="9">
    <source>
        <dbReference type="RuleBase" id="RU361166"/>
    </source>
</evidence>
<dbReference type="Gene3D" id="2.60.40.290">
    <property type="match status" value="1"/>
</dbReference>
<dbReference type="SUPFAM" id="SSF49384">
    <property type="entry name" value="Carbohydrate-binding domain"/>
    <property type="match status" value="1"/>
</dbReference>
<accession>K1PEN9</accession>
<evidence type="ECO:0000256" key="7">
    <source>
        <dbReference type="ARBA" id="ARBA00023326"/>
    </source>
</evidence>
<feature type="domain" description="Glycoside hydrolase family 9" evidence="10">
    <location>
        <begin position="191"/>
        <end position="607"/>
    </location>
</feature>
<dbReference type="InterPro" id="IPR012291">
    <property type="entry name" value="CBM2_carb-bd_dom_sf"/>
</dbReference>
<evidence type="ECO:0000256" key="5">
    <source>
        <dbReference type="ARBA" id="ARBA00023277"/>
    </source>
</evidence>
<name>K1PEN9_MAGGI</name>
<dbReference type="InterPro" id="IPR008928">
    <property type="entry name" value="6-hairpin_glycosidase_sf"/>
</dbReference>
<comment type="catalytic activity">
    <reaction evidence="1 9">
        <text>Endohydrolysis of (1-&gt;4)-beta-D-glucosidic linkages in cellulose, lichenin and cereal beta-D-glucans.</text>
        <dbReference type="EC" id="3.2.1.4"/>
    </reaction>
</comment>
<evidence type="ECO:0000256" key="8">
    <source>
        <dbReference type="PROSITE-ProRule" id="PRU10060"/>
    </source>
</evidence>
<proteinExistence type="inferred from homology"/>
<dbReference type="InterPro" id="IPR008965">
    <property type="entry name" value="CBM2/CBM3_carb-bd_dom_sf"/>
</dbReference>
<dbReference type="AlphaFoldDB" id="K1PEN9"/>
<comment type="similarity">
    <text evidence="2 8 9">Belongs to the glycosyl hydrolase 9 (cellulase E) family.</text>
</comment>
<dbReference type="Gene3D" id="1.50.10.10">
    <property type="match status" value="1"/>
</dbReference>
<feature type="active site" evidence="8">
    <location>
        <position position="586"/>
    </location>
</feature>
<organism evidence="11">
    <name type="scientific">Magallana gigas</name>
    <name type="common">Pacific oyster</name>
    <name type="synonym">Crassostrea gigas</name>
    <dbReference type="NCBI Taxonomy" id="29159"/>
    <lineage>
        <taxon>Eukaryota</taxon>
        <taxon>Metazoa</taxon>
        <taxon>Spiralia</taxon>
        <taxon>Lophotrochozoa</taxon>
        <taxon>Mollusca</taxon>
        <taxon>Bivalvia</taxon>
        <taxon>Autobranchia</taxon>
        <taxon>Pteriomorphia</taxon>
        <taxon>Ostreida</taxon>
        <taxon>Ostreoidea</taxon>
        <taxon>Ostreidae</taxon>
        <taxon>Magallana</taxon>
    </lineage>
</organism>
<dbReference type="SUPFAM" id="SSF48208">
    <property type="entry name" value="Six-hairpin glycosidases"/>
    <property type="match status" value="1"/>
</dbReference>
<keyword evidence="7 8" id="KW-0624">Polysaccharide degradation</keyword>
<dbReference type="Pfam" id="PF00759">
    <property type="entry name" value="Glyco_hydro_9"/>
    <property type="match status" value="1"/>
</dbReference>
<dbReference type="EC" id="3.2.1.4" evidence="9"/>
<dbReference type="EMBL" id="JH823120">
    <property type="protein sequence ID" value="EKC17289.1"/>
    <property type="molecule type" value="Genomic_DNA"/>
</dbReference>
<evidence type="ECO:0000256" key="1">
    <source>
        <dbReference type="ARBA" id="ARBA00000966"/>
    </source>
</evidence>
<dbReference type="HOGENOM" id="CLU_008926_1_5_1"/>
<reference evidence="11" key="1">
    <citation type="journal article" date="2012" name="Nature">
        <title>The oyster genome reveals stress adaptation and complexity of shell formation.</title>
        <authorList>
            <person name="Zhang G."/>
            <person name="Fang X."/>
            <person name="Guo X."/>
            <person name="Li L."/>
            <person name="Luo R."/>
            <person name="Xu F."/>
            <person name="Yang P."/>
            <person name="Zhang L."/>
            <person name="Wang X."/>
            <person name="Qi H."/>
            <person name="Xiong Z."/>
            <person name="Que H."/>
            <person name="Xie Y."/>
            <person name="Holland P.W."/>
            <person name="Paps J."/>
            <person name="Zhu Y."/>
            <person name="Wu F."/>
            <person name="Chen Y."/>
            <person name="Wang J."/>
            <person name="Peng C."/>
            <person name="Meng J."/>
            <person name="Yang L."/>
            <person name="Liu J."/>
            <person name="Wen B."/>
            <person name="Zhang N."/>
            <person name="Huang Z."/>
            <person name="Zhu Q."/>
            <person name="Feng Y."/>
            <person name="Mount A."/>
            <person name="Hedgecock D."/>
            <person name="Xu Z."/>
            <person name="Liu Y."/>
            <person name="Domazet-Loso T."/>
            <person name="Du Y."/>
            <person name="Sun X."/>
            <person name="Zhang S."/>
            <person name="Liu B."/>
            <person name="Cheng P."/>
            <person name="Jiang X."/>
            <person name="Li J."/>
            <person name="Fan D."/>
            <person name="Wang W."/>
            <person name="Fu W."/>
            <person name="Wang T."/>
            <person name="Wang B."/>
            <person name="Zhang J."/>
            <person name="Peng Z."/>
            <person name="Li Y."/>
            <person name="Li N."/>
            <person name="Wang J."/>
            <person name="Chen M."/>
            <person name="He Y."/>
            <person name="Tan F."/>
            <person name="Song X."/>
            <person name="Zheng Q."/>
            <person name="Huang R."/>
            <person name="Yang H."/>
            <person name="Du X."/>
            <person name="Chen L."/>
            <person name="Yang M."/>
            <person name="Gaffney P.M."/>
            <person name="Wang S."/>
            <person name="Luo L."/>
            <person name="She Z."/>
            <person name="Ming Y."/>
            <person name="Huang W."/>
            <person name="Zhang S."/>
            <person name="Huang B."/>
            <person name="Zhang Y."/>
            <person name="Qu T."/>
            <person name="Ni P."/>
            <person name="Miao G."/>
            <person name="Wang J."/>
            <person name="Wang Q."/>
            <person name="Steinberg C.E."/>
            <person name="Wang H."/>
            <person name="Li N."/>
            <person name="Qian L."/>
            <person name="Zhang G."/>
            <person name="Li Y."/>
            <person name="Yang H."/>
            <person name="Liu X."/>
            <person name="Wang J."/>
            <person name="Yin Y."/>
            <person name="Wang J."/>
        </authorList>
    </citation>
    <scope>NUCLEOTIDE SEQUENCE [LARGE SCALE GENOMIC DNA]</scope>
    <source>
        <strain evidence="11">05x7-T-G4-1.051#20</strain>
    </source>
</reference>
<protein>
    <recommendedName>
        <fullName evidence="9">Endoglucanase</fullName>
        <ecNumber evidence="9">3.2.1.4</ecNumber>
    </recommendedName>
</protein>
<sequence length="619" mass="68594">MHHRCKFGDDRTVVCIPTPEFNIVSFNQTLDCRRKSPTSRESLLVPVTQTRMIRRTTCLLIATLQCCHALHTVMSNVNDWGNGRFEGHVTFPVHGEDIGGWECIITFSEPVTGLSEWMGDIIKHSTDNRVYVLVNKPHTGIQKDGQTLDITIQASYTGSKAPTATAELVNLAHDGMTPPTSAVDDGTKYNYDEVLMKSILFYEAQRSGKLPDDNRIPWRGDSSLLDAGDNGEDLTGGWYDAGDNIKFGFPMAASTTLLTWGLLRYKDAYQHSGQLEHMYSCIRWPLEWMLKCHTAPNELYVQVGSGQSHSLWDRPESITTKQQAYKVDDTHPGSDVAGEYAAAMAAGYLAFKDKDPAFATKLLEHAKQINDFAVAYKGKYSDSVTAAAEFYRSVDYNDELAWAGAWLYKATNETKYLTQAETYYVTGASWGQSWDDKTAGCQVLLYEETGKDKYKQDIEATFQDWMPGGSVPYSPKGLAFRSQWGSLRYASNMAFMALLAADDGLHSTSYRTWAKSQINYALGDAGRSFVCGFGVNPPEQPHHRGASCPTLPAPCSWADQTKHAPNPHVLYGALVGGPDGHDSYRDSRLDFQSNEVACDYNAGFQSAVAGLESLFLRGV</sequence>
<evidence type="ECO:0000256" key="2">
    <source>
        <dbReference type="ARBA" id="ARBA00007072"/>
    </source>
</evidence>
<dbReference type="InterPro" id="IPR012341">
    <property type="entry name" value="6hp_glycosidase-like_sf"/>
</dbReference>
<keyword evidence="5 8" id="KW-0119">Carbohydrate metabolism</keyword>
<evidence type="ECO:0000256" key="4">
    <source>
        <dbReference type="ARBA" id="ARBA00023001"/>
    </source>
</evidence>
<dbReference type="GO" id="GO:0008810">
    <property type="term" value="F:cellulase activity"/>
    <property type="evidence" value="ECO:0007669"/>
    <property type="project" value="UniProtKB-EC"/>
</dbReference>
<dbReference type="InterPro" id="IPR033126">
    <property type="entry name" value="Glyco_hydro_9_Asp/Glu_AS"/>
</dbReference>
<dbReference type="InterPro" id="IPR001701">
    <property type="entry name" value="Glyco_hydro_9"/>
</dbReference>
<keyword evidence="3 8" id="KW-0378">Hydrolase</keyword>
<dbReference type="PANTHER" id="PTHR22298">
    <property type="entry name" value="ENDO-1,4-BETA-GLUCANASE"/>
    <property type="match status" value="1"/>
</dbReference>
<keyword evidence="4 9" id="KW-0136">Cellulose degradation</keyword>
<gene>
    <name evidence="11" type="ORF">CGI_10001281</name>
</gene>
<dbReference type="GO" id="GO:0030247">
    <property type="term" value="F:polysaccharide binding"/>
    <property type="evidence" value="ECO:0007669"/>
    <property type="project" value="InterPro"/>
</dbReference>
<evidence type="ECO:0000259" key="10">
    <source>
        <dbReference type="Pfam" id="PF00759"/>
    </source>
</evidence>
<dbReference type="InParanoid" id="K1PEN9"/>